<organism evidence="1 2">
    <name type="scientific">Meloidogyne floridensis</name>
    <dbReference type="NCBI Taxonomy" id="298350"/>
    <lineage>
        <taxon>Eukaryota</taxon>
        <taxon>Metazoa</taxon>
        <taxon>Ecdysozoa</taxon>
        <taxon>Nematoda</taxon>
        <taxon>Chromadorea</taxon>
        <taxon>Rhabditida</taxon>
        <taxon>Tylenchina</taxon>
        <taxon>Tylenchomorpha</taxon>
        <taxon>Tylenchoidea</taxon>
        <taxon>Meloidogynidae</taxon>
        <taxon>Meloidogyninae</taxon>
        <taxon>Meloidogyne</taxon>
    </lineage>
</organism>
<dbReference type="WBParaSite" id="scf7180000424081.g12237">
    <property type="protein sequence ID" value="scf7180000424081.g12237"/>
    <property type="gene ID" value="scf7180000424081.g12237"/>
</dbReference>
<sequence length="83" mass="9517">MASVPSDINLIINKLSTIDKENDNEINDIVKESGNDTENLIEESGGYSLLGNNNKYYVQLYNKFWPYRGLKILNSVNFLLLKF</sequence>
<protein>
    <submittedName>
        <fullName evidence="2">Uncharacterized protein</fullName>
    </submittedName>
</protein>
<evidence type="ECO:0000313" key="2">
    <source>
        <dbReference type="WBParaSite" id="scf7180000424081.g12237"/>
    </source>
</evidence>
<name>A0A915P5K3_9BILA</name>
<accession>A0A915P5K3</accession>
<dbReference type="Proteomes" id="UP000887560">
    <property type="component" value="Unplaced"/>
</dbReference>
<reference evidence="2" key="1">
    <citation type="submission" date="2022-11" db="UniProtKB">
        <authorList>
            <consortium name="WormBaseParasite"/>
        </authorList>
    </citation>
    <scope>IDENTIFICATION</scope>
</reference>
<keyword evidence="1" id="KW-1185">Reference proteome</keyword>
<evidence type="ECO:0000313" key="1">
    <source>
        <dbReference type="Proteomes" id="UP000887560"/>
    </source>
</evidence>
<dbReference type="AlphaFoldDB" id="A0A915P5K3"/>
<proteinExistence type="predicted"/>